<dbReference type="Gene3D" id="3.30.70.790">
    <property type="entry name" value="UreE, C-terminal domain"/>
    <property type="match status" value="1"/>
</dbReference>
<dbReference type="Pfam" id="PF09413">
    <property type="entry name" value="DUF2007"/>
    <property type="match status" value="1"/>
</dbReference>
<dbReference type="OrthoDB" id="5297170at2"/>
<evidence type="ECO:0000259" key="1">
    <source>
        <dbReference type="Pfam" id="PF09413"/>
    </source>
</evidence>
<sequence>MREILRSTDPTRIAFAEALLSGEGITAFVLDVHTSVLEGSIGILPRRLMVADRDAFLARSILADNGLEPTA</sequence>
<dbReference type="InterPro" id="IPR011322">
    <property type="entry name" value="N-reg_PII-like_a/b"/>
</dbReference>
<dbReference type="STRING" id="1086013.SAMN05421774_11441"/>
<dbReference type="Proteomes" id="UP000186141">
    <property type="component" value="Unassembled WGS sequence"/>
</dbReference>
<feature type="domain" description="DUF2007" evidence="1">
    <location>
        <begin position="1"/>
        <end position="64"/>
    </location>
</feature>
<evidence type="ECO:0000313" key="3">
    <source>
        <dbReference type="Proteomes" id="UP000186141"/>
    </source>
</evidence>
<reference evidence="2 3" key="1">
    <citation type="submission" date="2017-01" db="EMBL/GenBank/DDBJ databases">
        <authorList>
            <person name="Mah S.A."/>
            <person name="Swanson W.J."/>
            <person name="Moy G.W."/>
            <person name="Vacquier V.D."/>
        </authorList>
    </citation>
    <scope>NUCLEOTIDE SEQUENCE [LARGE SCALE GENOMIC DNA]</scope>
    <source>
        <strain evidence="2 3">DSM 26375</strain>
    </source>
</reference>
<proteinExistence type="predicted"/>
<dbReference type="RefSeq" id="WP_076534262.1">
    <property type="nucleotide sequence ID" value="NZ_BMEH01000014.1"/>
</dbReference>
<gene>
    <name evidence="2" type="ORF">SAMN05421774_11441</name>
</gene>
<dbReference type="SUPFAM" id="SSF54913">
    <property type="entry name" value="GlnB-like"/>
    <property type="match status" value="1"/>
</dbReference>
<organism evidence="2 3">
    <name type="scientific">Gemmobacter megaterium</name>
    <dbReference type="NCBI Taxonomy" id="1086013"/>
    <lineage>
        <taxon>Bacteria</taxon>
        <taxon>Pseudomonadati</taxon>
        <taxon>Pseudomonadota</taxon>
        <taxon>Alphaproteobacteria</taxon>
        <taxon>Rhodobacterales</taxon>
        <taxon>Paracoccaceae</taxon>
        <taxon>Gemmobacter</taxon>
    </lineage>
</organism>
<dbReference type="AlphaFoldDB" id="A0A1N7QKT5"/>
<dbReference type="InterPro" id="IPR018551">
    <property type="entry name" value="DUF2007"/>
</dbReference>
<protein>
    <submittedName>
        <fullName evidence="2">Putative signal transducing protein</fullName>
    </submittedName>
</protein>
<accession>A0A1N7QKT5</accession>
<evidence type="ECO:0000313" key="2">
    <source>
        <dbReference type="EMBL" id="SIT23492.1"/>
    </source>
</evidence>
<keyword evidence="3" id="KW-1185">Reference proteome</keyword>
<dbReference type="EMBL" id="FTOT01000014">
    <property type="protein sequence ID" value="SIT23492.1"/>
    <property type="molecule type" value="Genomic_DNA"/>
</dbReference>
<name>A0A1N7QKT5_9RHOB</name>